<organism evidence="15 16">
    <name type="scientific">Mizuhopecten yessoensis</name>
    <name type="common">Japanese scallop</name>
    <name type="synonym">Patinopecten yessoensis</name>
    <dbReference type="NCBI Taxonomy" id="6573"/>
    <lineage>
        <taxon>Eukaryota</taxon>
        <taxon>Metazoa</taxon>
        <taxon>Spiralia</taxon>
        <taxon>Lophotrochozoa</taxon>
        <taxon>Mollusca</taxon>
        <taxon>Bivalvia</taxon>
        <taxon>Autobranchia</taxon>
        <taxon>Pteriomorphia</taxon>
        <taxon>Pectinida</taxon>
        <taxon>Pectinoidea</taxon>
        <taxon>Pectinidae</taxon>
        <taxon>Mizuhopecten</taxon>
    </lineage>
</organism>
<dbReference type="Pfam" id="PF07714">
    <property type="entry name" value="PK_Tyr_Ser-Thr"/>
    <property type="match status" value="1"/>
</dbReference>
<keyword evidence="4" id="KW-0547">Nucleotide-binding</keyword>
<dbReference type="GO" id="GO:0043235">
    <property type="term" value="C:receptor complex"/>
    <property type="evidence" value="ECO:0007669"/>
    <property type="project" value="TreeGrafter"/>
</dbReference>
<dbReference type="FunFam" id="1.10.510.10:FF:000554">
    <property type="entry name" value="Predicted protein"/>
    <property type="match status" value="1"/>
</dbReference>
<comment type="subcellular location">
    <subcellularLocation>
        <location evidence="1">Membrane</location>
        <topology evidence="1">Single-pass membrane protein</topology>
    </subcellularLocation>
</comment>
<keyword evidence="7" id="KW-0829">Tyrosine-protein kinase</keyword>
<dbReference type="CDD" id="cd00063">
    <property type="entry name" value="FN3"/>
    <property type="match status" value="1"/>
</dbReference>
<comment type="caution">
    <text evidence="15">The sequence shown here is derived from an EMBL/GenBank/DDBJ whole genome shotgun (WGS) entry which is preliminary data.</text>
</comment>
<protein>
    <submittedName>
        <fullName evidence="15">Fibroblast growth factor receptor 2</fullName>
    </submittedName>
</protein>
<dbReference type="SUPFAM" id="SSF49265">
    <property type="entry name" value="Fibronectin type III"/>
    <property type="match status" value="1"/>
</dbReference>
<sequence length="1223" mass="139048">METTLVFILLIAGLSCGICYGSTCPYTYATRHRTRICDQRWGICWHHKYVDRYSREIGHRCCPGYRGNDCNTPVCNPPCKNSGRCVSPNYCRCLEGTVGKACEQITCSYLKPCFPGICSFPDNCQCQDGFGGTTCLEVRESPTMLRCSAFLLMKERSSGKEMYRFTTDSSSPDNHIIDMIWVNQNDYNIMNIYFEADFSPYIHNLPNARYIERYAFGIVDGYVKLTLNKITRQGSTIAYKHPPKNYHCPGYPNTSNVKAGLVCNVTDTDFDWLLEHGDNLTVTAAAKNGGYRHILNENTHHHQSTQQFTRIISTKQMQFMFDFHPPRHCSDNSSCAANEPPLHLSNDISKMPVTLRWGGWIDDLSGVDMYSVYVYRLRPDSRTGELTEPNINISLYTKQVKPNETFPMYTPDTIGMYTILLEVADKANNTMYARRLLLYDNSSEISINDNNMDIYGSVGIEHLWISTLQNESSLGHPIQIGWADHFVNKEHVRLKLLTRVSPFKSEKYRGIRQRNVKPGLDDNEGLRRMQPVDNVHGIVRADTAFKRDKDGGTTITQTPTHGWRNVASYHNERTSINVPRQDGDSIRIWVRTFDVVNNSATDSILVHVDSSPPVIEQPAFHKNIQNASYPFSSRVLFLASDKHSGIHTFKWKLIANQSDQVFHSGSDHGNITKRKPSLQEGACTSDGECYYFYHEFEVNNCWFMVSKDDLPTQVTNIDIEVFNSAMLSSFGRFQVDDLRSLSGMEEYSGPMHLAVTGTTSYSANFQWHQGPSCYDRTDILLMYNVSGQSRTMHVHKDSEYYTLGNLDPETTYTAQFVVEYGDEKSDPVKIAFTTGEYEGLSAGAIAGITIVMLILVGLLIAGIVLWRTGKLNRYKESIYGQIQRRITRRRRSNTYNNSGEVNRHQERKSFANLAYSDVGDEDVYLYGQMVFNENQSWEVHHGEVSLVEKMASGRFADVFKASQNCKKNNRKIVVAKVLKESHTELDELVMNAKINFFATKTGSHANVIEFVGAVLDNKPLGPFMLLELCEAGVMRTWLQNRRTMMTDSVVDTLFRMTFDIAKGMDYLASKQIIHRHLAARNILLASSLEAKVAGFGPTRETEQQDGDTGKEKVPIKWMAPECMTSLKDATMQSDVWSYGIVLWEIFSLGDTPYPGIRSMDVATNVTNGYRMSRPEYCADMHYELMKKCWQDKQSSRPKFSAIVQEISSTFSSSQDDYYYYATQ</sequence>
<feature type="transmembrane region" description="Helical" evidence="10">
    <location>
        <begin position="844"/>
        <end position="866"/>
    </location>
</feature>
<keyword evidence="5" id="KW-0418">Kinase</keyword>
<evidence type="ECO:0000256" key="5">
    <source>
        <dbReference type="ARBA" id="ARBA00022777"/>
    </source>
</evidence>
<dbReference type="PRINTS" id="PR00109">
    <property type="entry name" value="TYRKINASE"/>
</dbReference>
<dbReference type="Gene3D" id="2.10.25.10">
    <property type="entry name" value="Laminin"/>
    <property type="match status" value="1"/>
</dbReference>
<dbReference type="Gene3D" id="2.60.40.10">
    <property type="entry name" value="Immunoglobulins"/>
    <property type="match status" value="1"/>
</dbReference>
<dbReference type="InterPro" id="IPR011009">
    <property type="entry name" value="Kinase-like_dom_sf"/>
</dbReference>
<keyword evidence="11" id="KW-0732">Signal</keyword>
<feature type="signal peptide" evidence="11">
    <location>
        <begin position="1"/>
        <end position="21"/>
    </location>
</feature>
<keyword evidence="10" id="KW-1133">Transmembrane helix</keyword>
<evidence type="ECO:0000256" key="9">
    <source>
        <dbReference type="PROSITE-ProRule" id="PRU00076"/>
    </source>
</evidence>
<dbReference type="PROSITE" id="PS50011">
    <property type="entry name" value="PROTEIN_KINASE_DOM"/>
    <property type="match status" value="1"/>
</dbReference>
<keyword evidence="10" id="KW-0472">Membrane</keyword>
<evidence type="ECO:0000313" key="16">
    <source>
        <dbReference type="Proteomes" id="UP000242188"/>
    </source>
</evidence>
<dbReference type="PROSITE" id="PS50853">
    <property type="entry name" value="FN3"/>
    <property type="match status" value="1"/>
</dbReference>
<feature type="domain" description="EGF-like" evidence="13">
    <location>
        <begin position="71"/>
        <end position="103"/>
    </location>
</feature>
<dbReference type="Gene3D" id="1.10.510.10">
    <property type="entry name" value="Transferase(Phosphotransferase) domain 1"/>
    <property type="match status" value="1"/>
</dbReference>
<dbReference type="InterPro" id="IPR050122">
    <property type="entry name" value="RTK"/>
</dbReference>
<dbReference type="InterPro" id="IPR036116">
    <property type="entry name" value="FN3_sf"/>
</dbReference>
<dbReference type="GO" id="GO:0004714">
    <property type="term" value="F:transmembrane receptor protein tyrosine kinase activity"/>
    <property type="evidence" value="ECO:0007669"/>
    <property type="project" value="TreeGrafter"/>
</dbReference>
<evidence type="ECO:0000259" key="13">
    <source>
        <dbReference type="PROSITE" id="PS50026"/>
    </source>
</evidence>
<keyword evidence="15" id="KW-0675">Receptor</keyword>
<proteinExistence type="predicted"/>
<dbReference type="GO" id="GO:0005886">
    <property type="term" value="C:plasma membrane"/>
    <property type="evidence" value="ECO:0007669"/>
    <property type="project" value="TreeGrafter"/>
</dbReference>
<accession>A0A210R3U6</accession>
<dbReference type="InterPro" id="IPR013783">
    <property type="entry name" value="Ig-like_fold"/>
</dbReference>
<keyword evidence="9" id="KW-0245">EGF-like domain</keyword>
<evidence type="ECO:0000259" key="14">
    <source>
        <dbReference type="PROSITE" id="PS50853"/>
    </source>
</evidence>
<keyword evidence="3" id="KW-0808">Transferase</keyword>
<dbReference type="PROSITE" id="PS00022">
    <property type="entry name" value="EGF_1"/>
    <property type="match status" value="1"/>
</dbReference>
<name>A0A210R3U6_MIZYE</name>
<keyword evidence="16" id="KW-1185">Reference proteome</keyword>
<evidence type="ECO:0000256" key="1">
    <source>
        <dbReference type="ARBA" id="ARBA00004167"/>
    </source>
</evidence>
<dbReference type="SMART" id="SM00181">
    <property type="entry name" value="EGF"/>
    <property type="match status" value="2"/>
</dbReference>
<evidence type="ECO:0000256" key="7">
    <source>
        <dbReference type="ARBA" id="ARBA00023137"/>
    </source>
</evidence>
<dbReference type="InterPro" id="IPR001245">
    <property type="entry name" value="Ser-Thr/Tyr_kinase_cat_dom"/>
</dbReference>
<evidence type="ECO:0000259" key="12">
    <source>
        <dbReference type="PROSITE" id="PS50011"/>
    </source>
</evidence>
<evidence type="ECO:0000256" key="11">
    <source>
        <dbReference type="SAM" id="SignalP"/>
    </source>
</evidence>
<dbReference type="PROSITE" id="PS50026">
    <property type="entry name" value="EGF_3"/>
    <property type="match status" value="1"/>
</dbReference>
<dbReference type="PANTHER" id="PTHR24416">
    <property type="entry name" value="TYROSINE-PROTEIN KINASE RECEPTOR"/>
    <property type="match status" value="1"/>
</dbReference>
<dbReference type="OrthoDB" id="10045365at2759"/>
<dbReference type="Pfam" id="PF00041">
    <property type="entry name" value="fn3"/>
    <property type="match status" value="1"/>
</dbReference>
<dbReference type="GO" id="GO:0005524">
    <property type="term" value="F:ATP binding"/>
    <property type="evidence" value="ECO:0007669"/>
    <property type="project" value="UniProtKB-KW"/>
</dbReference>
<evidence type="ECO:0000256" key="3">
    <source>
        <dbReference type="ARBA" id="ARBA00022679"/>
    </source>
</evidence>
<comment type="caution">
    <text evidence="9">Lacks conserved residue(s) required for the propagation of feature annotation.</text>
</comment>
<evidence type="ECO:0000256" key="8">
    <source>
        <dbReference type="ARBA" id="ARBA00023180"/>
    </source>
</evidence>
<keyword evidence="10" id="KW-0812">Transmembrane</keyword>
<dbReference type="SUPFAM" id="SSF56112">
    <property type="entry name" value="Protein kinase-like (PK-like)"/>
    <property type="match status" value="1"/>
</dbReference>
<feature type="domain" description="Fibronectin type-III" evidence="14">
    <location>
        <begin position="749"/>
        <end position="839"/>
    </location>
</feature>
<dbReference type="GO" id="GO:0007169">
    <property type="term" value="P:cell surface receptor protein tyrosine kinase signaling pathway"/>
    <property type="evidence" value="ECO:0007669"/>
    <property type="project" value="TreeGrafter"/>
</dbReference>
<dbReference type="InterPro" id="IPR003961">
    <property type="entry name" value="FN3_dom"/>
</dbReference>
<dbReference type="Proteomes" id="UP000242188">
    <property type="component" value="Unassembled WGS sequence"/>
</dbReference>
<feature type="disulfide bond" evidence="9">
    <location>
        <begin position="93"/>
        <end position="102"/>
    </location>
</feature>
<keyword evidence="2" id="KW-0597">Phosphoprotein</keyword>
<evidence type="ECO:0000256" key="4">
    <source>
        <dbReference type="ARBA" id="ARBA00022741"/>
    </source>
</evidence>
<evidence type="ECO:0000256" key="10">
    <source>
        <dbReference type="SAM" id="Phobius"/>
    </source>
</evidence>
<feature type="chain" id="PRO_5012216790" evidence="11">
    <location>
        <begin position="22"/>
        <end position="1223"/>
    </location>
</feature>
<evidence type="ECO:0000256" key="2">
    <source>
        <dbReference type="ARBA" id="ARBA00022553"/>
    </source>
</evidence>
<dbReference type="AlphaFoldDB" id="A0A210R3U6"/>
<dbReference type="CDD" id="cd00192">
    <property type="entry name" value="PTKc"/>
    <property type="match status" value="1"/>
</dbReference>
<dbReference type="STRING" id="6573.A0A210R3U6"/>
<keyword evidence="6" id="KW-0067">ATP-binding</keyword>
<keyword evidence="9" id="KW-1015">Disulfide bond</keyword>
<feature type="disulfide bond" evidence="9">
    <location>
        <begin position="75"/>
        <end position="85"/>
    </location>
</feature>
<keyword evidence="8" id="KW-0325">Glycoprotein</keyword>
<dbReference type="InterPro" id="IPR000719">
    <property type="entry name" value="Prot_kinase_dom"/>
</dbReference>
<evidence type="ECO:0000256" key="6">
    <source>
        <dbReference type="ARBA" id="ARBA00022840"/>
    </source>
</evidence>
<dbReference type="PROSITE" id="PS01186">
    <property type="entry name" value="EGF_2"/>
    <property type="match status" value="1"/>
</dbReference>
<feature type="domain" description="Protein kinase" evidence="12">
    <location>
        <begin position="944"/>
        <end position="1210"/>
    </location>
</feature>
<dbReference type="PANTHER" id="PTHR24416:SF617">
    <property type="entry name" value="RET ONCOGENE, ISOFORM A"/>
    <property type="match status" value="1"/>
</dbReference>
<dbReference type="CDD" id="cd00054">
    <property type="entry name" value="EGF_CA"/>
    <property type="match status" value="1"/>
</dbReference>
<dbReference type="EMBL" id="NEDP02000532">
    <property type="protein sequence ID" value="OWF55677.1"/>
    <property type="molecule type" value="Genomic_DNA"/>
</dbReference>
<dbReference type="InterPro" id="IPR000742">
    <property type="entry name" value="EGF"/>
</dbReference>
<reference evidence="15 16" key="1">
    <citation type="journal article" date="2017" name="Nat. Ecol. Evol.">
        <title>Scallop genome provides insights into evolution of bilaterian karyotype and development.</title>
        <authorList>
            <person name="Wang S."/>
            <person name="Zhang J."/>
            <person name="Jiao W."/>
            <person name="Li J."/>
            <person name="Xun X."/>
            <person name="Sun Y."/>
            <person name="Guo X."/>
            <person name="Huan P."/>
            <person name="Dong B."/>
            <person name="Zhang L."/>
            <person name="Hu X."/>
            <person name="Sun X."/>
            <person name="Wang J."/>
            <person name="Zhao C."/>
            <person name="Wang Y."/>
            <person name="Wang D."/>
            <person name="Huang X."/>
            <person name="Wang R."/>
            <person name="Lv J."/>
            <person name="Li Y."/>
            <person name="Zhang Z."/>
            <person name="Liu B."/>
            <person name="Lu W."/>
            <person name="Hui Y."/>
            <person name="Liang J."/>
            <person name="Zhou Z."/>
            <person name="Hou R."/>
            <person name="Li X."/>
            <person name="Liu Y."/>
            <person name="Li H."/>
            <person name="Ning X."/>
            <person name="Lin Y."/>
            <person name="Zhao L."/>
            <person name="Xing Q."/>
            <person name="Dou J."/>
            <person name="Li Y."/>
            <person name="Mao J."/>
            <person name="Guo H."/>
            <person name="Dou H."/>
            <person name="Li T."/>
            <person name="Mu C."/>
            <person name="Jiang W."/>
            <person name="Fu Q."/>
            <person name="Fu X."/>
            <person name="Miao Y."/>
            <person name="Liu J."/>
            <person name="Yu Q."/>
            <person name="Li R."/>
            <person name="Liao H."/>
            <person name="Li X."/>
            <person name="Kong Y."/>
            <person name="Jiang Z."/>
            <person name="Chourrout D."/>
            <person name="Li R."/>
            <person name="Bao Z."/>
        </authorList>
    </citation>
    <scope>NUCLEOTIDE SEQUENCE [LARGE SCALE GENOMIC DNA]</scope>
    <source>
        <strain evidence="15 16">PY_sf001</strain>
    </source>
</reference>
<evidence type="ECO:0000313" key="15">
    <source>
        <dbReference type="EMBL" id="OWF55677.1"/>
    </source>
</evidence>
<gene>
    <name evidence="15" type="ORF">KP79_PYT08915</name>
</gene>